<proteinExistence type="predicted"/>
<dbReference type="Gene3D" id="2.30.40.10">
    <property type="entry name" value="Urease, subunit C, domain 1"/>
    <property type="match status" value="1"/>
</dbReference>
<dbReference type="GeneID" id="95978306"/>
<gene>
    <name evidence="2" type="ORF">AAFC00_004606</name>
</gene>
<evidence type="ECO:0000313" key="3">
    <source>
        <dbReference type="Proteomes" id="UP001562354"/>
    </source>
</evidence>
<dbReference type="Proteomes" id="UP001562354">
    <property type="component" value="Unassembled WGS sequence"/>
</dbReference>
<dbReference type="Pfam" id="PF01979">
    <property type="entry name" value="Amidohydro_1"/>
    <property type="match status" value="1"/>
</dbReference>
<dbReference type="EMBL" id="JBFMKM010000016">
    <property type="protein sequence ID" value="KAL1297012.1"/>
    <property type="molecule type" value="Genomic_DNA"/>
</dbReference>
<sequence>MASILIRDVRIFTGEEEIPNGSVLVEEGKINSVSRSSIDPPSPSMTVISKPGHTLLPGLIDAHIHADKGNPVALPQSLRFGVTTVCDMQNEPHNVVKLRKQAESKGVADFKTCSLAATIKGGWPEAVVTAHDESDETAAEIALWPKLESEADAQAYVDQRVKEDHVDYIKLMHESGSGLLVKPNLPDIKLQKAVIKAAHANDLVVVAHCLAHDDTVAILHAGVDGLTHTFLDKPPSKQLVDAYKLNNAHCNPTLAAIGSLTQEGRALQEQYAHDPRVQSLLGESEKARLCQCMSMAAEGCTVENAYESVRQLKAAGVDIVCGSDAAGPAIGTAWGLSIHQEMALFVDKCGFTPLEALRSASSTTMRRFRFHDRGLIAPGLKADLVLVEGNPLENIDHTLDLRAVWRDGVLCSAYEHV</sequence>
<keyword evidence="3" id="KW-1185">Reference proteome</keyword>
<organism evidence="2 3">
    <name type="scientific">Neodothiora populina</name>
    <dbReference type="NCBI Taxonomy" id="2781224"/>
    <lineage>
        <taxon>Eukaryota</taxon>
        <taxon>Fungi</taxon>
        <taxon>Dikarya</taxon>
        <taxon>Ascomycota</taxon>
        <taxon>Pezizomycotina</taxon>
        <taxon>Dothideomycetes</taxon>
        <taxon>Dothideomycetidae</taxon>
        <taxon>Dothideales</taxon>
        <taxon>Dothioraceae</taxon>
        <taxon>Neodothiora</taxon>
    </lineage>
</organism>
<dbReference type="Gene3D" id="1.20.58.520">
    <property type="entry name" value="Amidohydrolase"/>
    <property type="match status" value="1"/>
</dbReference>
<dbReference type="SUPFAM" id="SSF51338">
    <property type="entry name" value="Composite domain of metallo-dependent hydrolases"/>
    <property type="match status" value="1"/>
</dbReference>
<dbReference type="RefSeq" id="XP_069196694.1">
    <property type="nucleotide sequence ID" value="XM_069344275.1"/>
</dbReference>
<dbReference type="SUPFAM" id="SSF51556">
    <property type="entry name" value="Metallo-dependent hydrolases"/>
    <property type="match status" value="1"/>
</dbReference>
<dbReference type="PANTHER" id="PTHR43135">
    <property type="entry name" value="ALPHA-D-RIBOSE 1-METHYLPHOSPHONATE 5-TRIPHOSPHATE DIPHOSPHATASE"/>
    <property type="match status" value="1"/>
</dbReference>
<dbReference type="Gene3D" id="3.30.110.90">
    <property type="entry name" value="Amidohydrolase"/>
    <property type="match status" value="1"/>
</dbReference>
<dbReference type="Gene3D" id="3.40.50.10910">
    <property type="entry name" value="Amidohydrolase"/>
    <property type="match status" value="1"/>
</dbReference>
<evidence type="ECO:0000259" key="1">
    <source>
        <dbReference type="Pfam" id="PF01979"/>
    </source>
</evidence>
<protein>
    <recommendedName>
        <fullName evidence="1">Amidohydrolase-related domain-containing protein</fullName>
    </recommendedName>
</protein>
<dbReference type="InterPro" id="IPR032466">
    <property type="entry name" value="Metal_Hydrolase"/>
</dbReference>
<name>A0ABR3P2K4_9PEZI</name>
<dbReference type="InterPro" id="IPR051781">
    <property type="entry name" value="Metallo-dep_Hydrolase"/>
</dbReference>
<dbReference type="PANTHER" id="PTHR43135:SF3">
    <property type="entry name" value="ALPHA-D-RIBOSE 1-METHYLPHOSPHONATE 5-TRIPHOSPHATE DIPHOSPHATASE"/>
    <property type="match status" value="1"/>
</dbReference>
<feature type="domain" description="Amidohydrolase-related" evidence="1">
    <location>
        <begin position="54"/>
        <end position="408"/>
    </location>
</feature>
<reference evidence="2 3" key="1">
    <citation type="submission" date="2024-07" db="EMBL/GenBank/DDBJ databases">
        <title>Draft sequence of the Neodothiora populina.</title>
        <authorList>
            <person name="Drown D.D."/>
            <person name="Schuette U.S."/>
            <person name="Buechlein A.B."/>
            <person name="Rusch D.R."/>
            <person name="Winton L.W."/>
            <person name="Adams G.A."/>
        </authorList>
    </citation>
    <scope>NUCLEOTIDE SEQUENCE [LARGE SCALE GENOMIC DNA]</scope>
    <source>
        <strain evidence="2 3">CPC 39397</strain>
    </source>
</reference>
<comment type="caution">
    <text evidence="2">The sequence shown here is derived from an EMBL/GenBank/DDBJ whole genome shotgun (WGS) entry which is preliminary data.</text>
</comment>
<accession>A0ABR3P2K4</accession>
<evidence type="ECO:0000313" key="2">
    <source>
        <dbReference type="EMBL" id="KAL1297012.1"/>
    </source>
</evidence>
<dbReference type="InterPro" id="IPR011059">
    <property type="entry name" value="Metal-dep_hydrolase_composite"/>
</dbReference>
<dbReference type="InterPro" id="IPR006680">
    <property type="entry name" value="Amidohydro-rel"/>
</dbReference>